<name>D8QZR0_SELML</name>
<sequence>MARVDISLGYGALDGQVLGFLARELIAFVLYMHQQMPRTFDQMQIELRGMMQEGSVRDETTRKSLGKNLQRFVRKTKKLHKFLDCVERLMVAIEELWRTVGFFVVGGENKDRSQAAHDKDDSRASVEWYHGESRR</sequence>
<evidence type="ECO:0000313" key="2">
    <source>
        <dbReference type="EMBL" id="EFJ34453.1"/>
    </source>
</evidence>
<dbReference type="HOGENOM" id="CLU_1889352_0_0_1"/>
<feature type="region of interest" description="Disordered" evidence="1">
    <location>
        <begin position="110"/>
        <end position="135"/>
    </location>
</feature>
<organism evidence="3">
    <name type="scientific">Selaginella moellendorffii</name>
    <name type="common">Spikemoss</name>
    <dbReference type="NCBI Taxonomy" id="88036"/>
    <lineage>
        <taxon>Eukaryota</taxon>
        <taxon>Viridiplantae</taxon>
        <taxon>Streptophyta</taxon>
        <taxon>Embryophyta</taxon>
        <taxon>Tracheophyta</taxon>
        <taxon>Lycopodiopsida</taxon>
        <taxon>Selaginellales</taxon>
        <taxon>Selaginellaceae</taxon>
        <taxon>Selaginella</taxon>
    </lineage>
</organism>
<gene>
    <name evidence="2" type="ORF">SELMODRAFT_405797</name>
</gene>
<dbReference type="Proteomes" id="UP000001514">
    <property type="component" value="Unassembled WGS sequence"/>
</dbReference>
<dbReference type="Gramene" id="EFJ34453">
    <property type="protein sequence ID" value="EFJ34453"/>
    <property type="gene ID" value="SELMODRAFT_405797"/>
</dbReference>
<dbReference type="InterPro" id="IPR053729">
    <property type="entry name" value="MAD2L1BP_domain_sf"/>
</dbReference>
<evidence type="ECO:0000313" key="3">
    <source>
        <dbReference type="Proteomes" id="UP000001514"/>
    </source>
</evidence>
<dbReference type="AlphaFoldDB" id="D8QZR0"/>
<keyword evidence="3" id="KW-1185">Reference proteome</keyword>
<dbReference type="EMBL" id="GL377569">
    <property type="protein sequence ID" value="EFJ34453.1"/>
    <property type="molecule type" value="Genomic_DNA"/>
</dbReference>
<dbReference type="InParanoid" id="D8QZR0"/>
<evidence type="ECO:0000256" key="1">
    <source>
        <dbReference type="SAM" id="MobiDB-lite"/>
    </source>
</evidence>
<dbReference type="Gene3D" id="3.30.900.20">
    <property type="match status" value="1"/>
</dbReference>
<accession>D8QZR0</accession>
<reference evidence="2 3" key="1">
    <citation type="journal article" date="2011" name="Science">
        <title>The Selaginella genome identifies genetic changes associated with the evolution of vascular plants.</title>
        <authorList>
            <person name="Banks J.A."/>
            <person name="Nishiyama T."/>
            <person name="Hasebe M."/>
            <person name="Bowman J.L."/>
            <person name="Gribskov M."/>
            <person name="dePamphilis C."/>
            <person name="Albert V.A."/>
            <person name="Aono N."/>
            <person name="Aoyama T."/>
            <person name="Ambrose B.A."/>
            <person name="Ashton N.W."/>
            <person name="Axtell M.J."/>
            <person name="Barker E."/>
            <person name="Barker M.S."/>
            <person name="Bennetzen J.L."/>
            <person name="Bonawitz N.D."/>
            <person name="Chapple C."/>
            <person name="Cheng C."/>
            <person name="Correa L.G."/>
            <person name="Dacre M."/>
            <person name="DeBarry J."/>
            <person name="Dreyer I."/>
            <person name="Elias M."/>
            <person name="Engstrom E.M."/>
            <person name="Estelle M."/>
            <person name="Feng L."/>
            <person name="Finet C."/>
            <person name="Floyd S.K."/>
            <person name="Frommer W.B."/>
            <person name="Fujita T."/>
            <person name="Gramzow L."/>
            <person name="Gutensohn M."/>
            <person name="Harholt J."/>
            <person name="Hattori M."/>
            <person name="Heyl A."/>
            <person name="Hirai T."/>
            <person name="Hiwatashi Y."/>
            <person name="Ishikawa M."/>
            <person name="Iwata M."/>
            <person name="Karol K.G."/>
            <person name="Koehler B."/>
            <person name="Kolukisaoglu U."/>
            <person name="Kubo M."/>
            <person name="Kurata T."/>
            <person name="Lalonde S."/>
            <person name="Li K."/>
            <person name="Li Y."/>
            <person name="Litt A."/>
            <person name="Lyons E."/>
            <person name="Manning G."/>
            <person name="Maruyama T."/>
            <person name="Michael T.P."/>
            <person name="Mikami K."/>
            <person name="Miyazaki S."/>
            <person name="Morinaga S."/>
            <person name="Murata T."/>
            <person name="Mueller-Roeber B."/>
            <person name="Nelson D.R."/>
            <person name="Obara M."/>
            <person name="Oguri Y."/>
            <person name="Olmstead R.G."/>
            <person name="Onodera N."/>
            <person name="Petersen B.L."/>
            <person name="Pils B."/>
            <person name="Prigge M."/>
            <person name="Rensing S.A."/>
            <person name="Riano-Pachon D.M."/>
            <person name="Roberts A.W."/>
            <person name="Sato Y."/>
            <person name="Scheller H.V."/>
            <person name="Schulz B."/>
            <person name="Schulz C."/>
            <person name="Shakirov E.V."/>
            <person name="Shibagaki N."/>
            <person name="Shinohara N."/>
            <person name="Shippen D.E."/>
            <person name="Soerensen I."/>
            <person name="Sotooka R."/>
            <person name="Sugimoto N."/>
            <person name="Sugita M."/>
            <person name="Sumikawa N."/>
            <person name="Tanurdzic M."/>
            <person name="Theissen G."/>
            <person name="Ulvskov P."/>
            <person name="Wakazuki S."/>
            <person name="Weng J.K."/>
            <person name="Willats W.W."/>
            <person name="Wipf D."/>
            <person name="Wolf P.G."/>
            <person name="Yang L."/>
            <person name="Zimmer A.D."/>
            <person name="Zhu Q."/>
            <person name="Mitros T."/>
            <person name="Hellsten U."/>
            <person name="Loque D."/>
            <person name="Otillar R."/>
            <person name="Salamov A."/>
            <person name="Schmutz J."/>
            <person name="Shapiro H."/>
            <person name="Lindquist E."/>
            <person name="Lucas S."/>
            <person name="Rokhsar D."/>
            <person name="Grigoriev I.V."/>
        </authorList>
    </citation>
    <scope>NUCLEOTIDE SEQUENCE [LARGE SCALE GENOMIC DNA]</scope>
</reference>
<protein>
    <submittedName>
        <fullName evidence="2">Uncharacterized protein</fullName>
    </submittedName>
</protein>
<dbReference type="KEGG" id="smo:SELMODRAFT_405797"/>
<proteinExistence type="predicted"/>